<feature type="region of interest" description="Disordered" evidence="1">
    <location>
        <begin position="118"/>
        <end position="141"/>
    </location>
</feature>
<keyword evidence="3" id="KW-1185">Reference proteome</keyword>
<evidence type="ECO:0000313" key="3">
    <source>
        <dbReference type="Proteomes" id="UP000011761"/>
    </source>
</evidence>
<gene>
    <name evidence="2" type="ORF">BAUCODRAFT_29223</name>
</gene>
<feature type="compositionally biased region" description="Polar residues" evidence="1">
    <location>
        <begin position="118"/>
        <end position="130"/>
    </location>
</feature>
<dbReference type="HOGENOM" id="CLU_1824952_0_0_1"/>
<accession>M2NNN1</accession>
<proteinExistence type="predicted"/>
<organism evidence="2 3">
    <name type="scientific">Baudoinia panamericana (strain UAMH 10762)</name>
    <name type="common">Angels' share fungus</name>
    <name type="synonym">Baudoinia compniacensis (strain UAMH 10762)</name>
    <dbReference type="NCBI Taxonomy" id="717646"/>
    <lineage>
        <taxon>Eukaryota</taxon>
        <taxon>Fungi</taxon>
        <taxon>Dikarya</taxon>
        <taxon>Ascomycota</taxon>
        <taxon>Pezizomycotina</taxon>
        <taxon>Dothideomycetes</taxon>
        <taxon>Dothideomycetidae</taxon>
        <taxon>Mycosphaerellales</taxon>
        <taxon>Teratosphaeriaceae</taxon>
        <taxon>Baudoinia</taxon>
    </lineage>
</organism>
<reference evidence="2 3" key="1">
    <citation type="journal article" date="2012" name="PLoS Pathog.">
        <title>Diverse lifestyles and strategies of plant pathogenesis encoded in the genomes of eighteen Dothideomycetes fungi.</title>
        <authorList>
            <person name="Ohm R.A."/>
            <person name="Feau N."/>
            <person name="Henrissat B."/>
            <person name="Schoch C.L."/>
            <person name="Horwitz B.A."/>
            <person name="Barry K.W."/>
            <person name="Condon B.J."/>
            <person name="Copeland A.C."/>
            <person name="Dhillon B."/>
            <person name="Glaser F."/>
            <person name="Hesse C.N."/>
            <person name="Kosti I."/>
            <person name="LaButti K."/>
            <person name="Lindquist E.A."/>
            <person name="Lucas S."/>
            <person name="Salamov A.A."/>
            <person name="Bradshaw R.E."/>
            <person name="Ciuffetti L."/>
            <person name="Hamelin R.C."/>
            <person name="Kema G.H.J."/>
            <person name="Lawrence C."/>
            <person name="Scott J.A."/>
            <person name="Spatafora J.W."/>
            <person name="Turgeon B.G."/>
            <person name="de Wit P.J.G.M."/>
            <person name="Zhong S."/>
            <person name="Goodwin S.B."/>
            <person name="Grigoriev I.V."/>
        </authorList>
    </citation>
    <scope>NUCLEOTIDE SEQUENCE [LARGE SCALE GENOMIC DNA]</scope>
    <source>
        <strain evidence="2 3">UAMH 10762</strain>
    </source>
</reference>
<protein>
    <submittedName>
        <fullName evidence="2">Uncharacterized protein</fullName>
    </submittedName>
</protein>
<dbReference type="RefSeq" id="XP_007672030.1">
    <property type="nucleotide sequence ID" value="XM_007673840.1"/>
</dbReference>
<name>M2NNN1_BAUPA</name>
<evidence type="ECO:0000256" key="1">
    <source>
        <dbReference type="SAM" id="MobiDB-lite"/>
    </source>
</evidence>
<dbReference type="Proteomes" id="UP000011761">
    <property type="component" value="Unassembled WGS sequence"/>
</dbReference>
<dbReference type="AlphaFoldDB" id="M2NNN1"/>
<evidence type="ECO:0000313" key="2">
    <source>
        <dbReference type="EMBL" id="EMD00846.1"/>
    </source>
</evidence>
<sequence>MAQQREHITNSPGSGTLVRLAEDRACAQGTVEDAVLCFHGLKYRLVAALRSLLPSAIYVAQHMAAERNDPATVGKTVWTSLARFLTGSWSRGKDGACRHLSTCYCISTRTQMMLKNGQQAPHTHVGSQNAALPRAQALSRV</sequence>
<dbReference type="KEGG" id="bcom:BAUCODRAFT_29223"/>
<dbReference type="GeneID" id="19110878"/>
<dbReference type="EMBL" id="KB445550">
    <property type="protein sequence ID" value="EMD00846.1"/>
    <property type="molecule type" value="Genomic_DNA"/>
</dbReference>